<comment type="similarity">
    <text evidence="1">Belongs to the NAD(P)-dependent epimerase/dehydratase family.</text>
</comment>
<organism evidence="3">
    <name type="scientific">bioreactor metagenome</name>
    <dbReference type="NCBI Taxonomy" id="1076179"/>
    <lineage>
        <taxon>unclassified sequences</taxon>
        <taxon>metagenomes</taxon>
        <taxon>ecological metagenomes</taxon>
    </lineage>
</organism>
<feature type="domain" description="NAD-dependent epimerase/dehydratase" evidence="2">
    <location>
        <begin position="4"/>
        <end position="212"/>
    </location>
</feature>
<evidence type="ECO:0000313" key="3">
    <source>
        <dbReference type="EMBL" id="MPM49434.1"/>
    </source>
</evidence>
<dbReference type="SUPFAM" id="SSF51735">
    <property type="entry name" value="NAD(P)-binding Rossmann-fold domains"/>
    <property type="match status" value="1"/>
</dbReference>
<evidence type="ECO:0000259" key="2">
    <source>
        <dbReference type="Pfam" id="PF01370"/>
    </source>
</evidence>
<protein>
    <submittedName>
        <fullName evidence="3">GDP-L-colitose synthase</fullName>
        <ecNumber evidence="3">1.1.1.356</ecNumber>
    </submittedName>
</protein>
<dbReference type="Pfam" id="PF01370">
    <property type="entry name" value="Epimerase"/>
    <property type="match status" value="1"/>
</dbReference>
<gene>
    <name evidence="3" type="primary">colC_1</name>
    <name evidence="3" type="ORF">SDC9_96164</name>
</gene>
<keyword evidence="3" id="KW-0560">Oxidoreductase</keyword>
<dbReference type="GO" id="GO:0016491">
    <property type="term" value="F:oxidoreductase activity"/>
    <property type="evidence" value="ECO:0007669"/>
    <property type="project" value="UniProtKB-KW"/>
</dbReference>
<dbReference type="EC" id="1.1.1.356" evidence="3"/>
<dbReference type="Gene3D" id="3.40.50.720">
    <property type="entry name" value="NAD(P)-binding Rossmann-like Domain"/>
    <property type="match status" value="1"/>
</dbReference>
<dbReference type="AlphaFoldDB" id="A0A645AIF6"/>
<proteinExistence type="inferred from homology"/>
<dbReference type="InterPro" id="IPR001509">
    <property type="entry name" value="Epimerase_deHydtase"/>
</dbReference>
<comment type="caution">
    <text evidence="3">The sequence shown here is derived from an EMBL/GenBank/DDBJ whole genome shotgun (WGS) entry which is preliminary data.</text>
</comment>
<sequence length="294" mass="33836">MKRIVLTGGTGFIGRNLLESFLHDRYVIYAPSRKEMDLLDEQSVHQFLSDHPCDVIIHSAIKPANRAASDLSRIYADNSRMFFNLIQNRKPSTRIIHLGSGSGYDLRFYTPKMKESDFGTHIPVDELGLYKYMVGKFAEIESSIVDLRIFGIYGKYEDYSIRFISNMICKALHGIPLTIKQDRYFDYIFVEDLTEILSYFIENLPEFPAYNITPSKSIQLSHIAQMVLSIGKFDLPIVIKEPGLGKEYSGDNTRLKQEIGELRLTRIEEGISKLLTYYKENIDSIDVTKLLYDK</sequence>
<accession>A0A645AIF6</accession>
<dbReference type="EMBL" id="VSSQ01012522">
    <property type="protein sequence ID" value="MPM49434.1"/>
    <property type="molecule type" value="Genomic_DNA"/>
</dbReference>
<dbReference type="PANTHER" id="PTHR43000">
    <property type="entry name" value="DTDP-D-GLUCOSE 4,6-DEHYDRATASE-RELATED"/>
    <property type="match status" value="1"/>
</dbReference>
<evidence type="ECO:0000256" key="1">
    <source>
        <dbReference type="ARBA" id="ARBA00007637"/>
    </source>
</evidence>
<reference evidence="3" key="1">
    <citation type="submission" date="2019-08" db="EMBL/GenBank/DDBJ databases">
        <authorList>
            <person name="Kucharzyk K."/>
            <person name="Murdoch R.W."/>
            <person name="Higgins S."/>
            <person name="Loffler F."/>
        </authorList>
    </citation>
    <scope>NUCLEOTIDE SEQUENCE</scope>
</reference>
<name>A0A645AIF6_9ZZZZ</name>
<dbReference type="InterPro" id="IPR036291">
    <property type="entry name" value="NAD(P)-bd_dom_sf"/>
</dbReference>